<feature type="compositionally biased region" description="Pro residues" evidence="1">
    <location>
        <begin position="167"/>
        <end position="202"/>
    </location>
</feature>
<evidence type="ECO:0000313" key="4">
    <source>
        <dbReference type="Proteomes" id="UP000680866"/>
    </source>
</evidence>
<reference evidence="3" key="1">
    <citation type="submission" date="2020-08" db="EMBL/GenBank/DDBJ databases">
        <title>Whole genome shotgun sequence of Polymorphospora rubra NBRC 101157.</title>
        <authorList>
            <person name="Komaki H."/>
            <person name="Tamura T."/>
        </authorList>
    </citation>
    <scope>NUCLEOTIDE SEQUENCE</scope>
    <source>
        <strain evidence="3">NBRC 101157</strain>
    </source>
</reference>
<evidence type="ECO:0000256" key="1">
    <source>
        <dbReference type="SAM" id="MobiDB-lite"/>
    </source>
</evidence>
<protein>
    <recommendedName>
        <fullName evidence="2">TerD domain-containing protein</fullName>
    </recommendedName>
</protein>
<dbReference type="Gene3D" id="3.60.160.10">
    <property type="entry name" value="Mitochondrial biogenesis AIM24"/>
    <property type="match status" value="1"/>
</dbReference>
<dbReference type="SUPFAM" id="SSF51219">
    <property type="entry name" value="TRAP-like"/>
    <property type="match status" value="1"/>
</dbReference>
<keyword evidence="4" id="KW-1185">Reference proteome</keyword>
<dbReference type="InterPro" id="IPR016031">
    <property type="entry name" value="Trp_RNA-bd_attenuator-like_dom"/>
</dbReference>
<dbReference type="Proteomes" id="UP000680866">
    <property type="component" value="Chromosome"/>
</dbReference>
<dbReference type="CDD" id="cd06974">
    <property type="entry name" value="TerD_like"/>
    <property type="match status" value="1"/>
</dbReference>
<organism evidence="3 4">
    <name type="scientific">Polymorphospora rubra</name>
    <dbReference type="NCBI Taxonomy" id="338584"/>
    <lineage>
        <taxon>Bacteria</taxon>
        <taxon>Bacillati</taxon>
        <taxon>Actinomycetota</taxon>
        <taxon>Actinomycetes</taxon>
        <taxon>Micromonosporales</taxon>
        <taxon>Micromonosporaceae</taxon>
        <taxon>Polymorphospora</taxon>
    </lineage>
</organism>
<gene>
    <name evidence="3" type="ORF">Prubr_02630</name>
</gene>
<accession>A0A810MQR4</accession>
<name>A0A810MQR4_9ACTN</name>
<dbReference type="PANTHER" id="PTHR38074">
    <property type="entry name" value="ALTERED INHERITANCE OF MITOCHONDRIA PROTEIN 24, MITOCHONDRIAL"/>
    <property type="match status" value="1"/>
</dbReference>
<proteinExistence type="predicted"/>
<dbReference type="InterPro" id="IPR003325">
    <property type="entry name" value="TerD"/>
</dbReference>
<evidence type="ECO:0000259" key="2">
    <source>
        <dbReference type="Pfam" id="PF02342"/>
    </source>
</evidence>
<feature type="compositionally biased region" description="Pro residues" evidence="1">
    <location>
        <begin position="213"/>
        <end position="223"/>
    </location>
</feature>
<dbReference type="KEGG" id="pry:Prubr_02630"/>
<dbReference type="Gene3D" id="2.60.60.30">
    <property type="entry name" value="sav2460 like domains"/>
    <property type="match status" value="1"/>
</dbReference>
<dbReference type="Pfam" id="PF02342">
    <property type="entry name" value="TerD"/>
    <property type="match status" value="1"/>
</dbReference>
<feature type="domain" description="TerD" evidence="2">
    <location>
        <begin position="21"/>
        <end position="158"/>
    </location>
</feature>
<feature type="compositionally biased region" description="Low complexity" evidence="1">
    <location>
        <begin position="253"/>
        <end position="270"/>
    </location>
</feature>
<dbReference type="PANTHER" id="PTHR38074:SF1">
    <property type="entry name" value="ALTERED INHERITANCE OF MITOCHONDRIA PROTEIN 24, MITOCHONDRIAL"/>
    <property type="match status" value="1"/>
</dbReference>
<dbReference type="InterPro" id="IPR036983">
    <property type="entry name" value="AIM24_sf"/>
</dbReference>
<dbReference type="Pfam" id="PF01987">
    <property type="entry name" value="AIM24"/>
    <property type="match status" value="1"/>
</dbReference>
<feature type="compositionally biased region" description="Pro residues" evidence="1">
    <location>
        <begin position="231"/>
        <end position="252"/>
    </location>
</feature>
<feature type="region of interest" description="Disordered" evidence="1">
    <location>
        <begin position="159"/>
        <end position="277"/>
    </location>
</feature>
<dbReference type="InterPro" id="IPR002838">
    <property type="entry name" value="AIM24"/>
</dbReference>
<evidence type="ECO:0000313" key="3">
    <source>
        <dbReference type="EMBL" id="BCJ63242.1"/>
    </source>
</evidence>
<dbReference type="AlphaFoldDB" id="A0A810MQR4"/>
<dbReference type="EMBL" id="AP023359">
    <property type="protein sequence ID" value="BCJ63242.1"/>
    <property type="molecule type" value="Genomic_DNA"/>
</dbReference>
<sequence length="496" mass="52483">MSALTAGTDLYVGIQLVSPGLTWDISCFGLDAADKLSDDSYFIFFNQPKSPEGAIQKLGEQSGDTDSFRVTLDRVPDKIHKLSFCAAIEGSGSASQIQSGYLRLVAGGQEVLRYSFTGADFGTERAIIITDLYRKGVWRVGAVGQGFAGGLADLIRSYGGEVDDEPAPPPAAAPSFAPPQQPAPSFAPPPQQPAPSFAPPPQQHAAPAHTGFTPPPPPPPPPGYHQQPGQSFPPPQQPGYPPQQPGHPPQPGIPQQQPGYAQQPGQFGPGLPSQAQPVQPGVMVSLQKYRETATTGRWTQQNKKLVKVTLGPEAYARRGSMVAYQGDIEFAYKGSGGLKAFFENAATGQGLKLMTCKGQGEVFLAEDAADLHIVELQGHSLCVNANNVLAFDASLQTQVQRIESPGIPGGGMFHLVVSGQGTVVVMTKGTPLTLQCQGPTFADMNAVVAWTAGMRVSVSTQVRISREIYPGASGESVALQFMGLQGHFVVVQPYEV</sequence>